<feature type="region of interest" description="Disordered" evidence="1">
    <location>
        <begin position="1"/>
        <end position="57"/>
    </location>
</feature>
<organism evidence="2 3">
    <name type="scientific">Chelativorans intermedius</name>
    <dbReference type="NCBI Taxonomy" id="515947"/>
    <lineage>
        <taxon>Bacteria</taxon>
        <taxon>Pseudomonadati</taxon>
        <taxon>Pseudomonadota</taxon>
        <taxon>Alphaproteobacteria</taxon>
        <taxon>Hyphomicrobiales</taxon>
        <taxon>Phyllobacteriaceae</taxon>
        <taxon>Chelativorans</taxon>
    </lineage>
</organism>
<feature type="compositionally biased region" description="Basic and acidic residues" evidence="1">
    <location>
        <begin position="11"/>
        <end position="20"/>
    </location>
</feature>
<evidence type="ECO:0000313" key="2">
    <source>
        <dbReference type="EMBL" id="MFC0207877.1"/>
    </source>
</evidence>
<dbReference type="EMBL" id="JBHLXD010000007">
    <property type="protein sequence ID" value="MFC0207877.1"/>
    <property type="molecule type" value="Genomic_DNA"/>
</dbReference>
<keyword evidence="3" id="KW-1185">Reference proteome</keyword>
<dbReference type="Proteomes" id="UP001589755">
    <property type="component" value="Unassembled WGS sequence"/>
</dbReference>
<sequence>MSEGQRTAGARSEREKRLAAELRANLARRKAQARSRRAGKADERREGIPAAGKDRQA</sequence>
<protein>
    <submittedName>
        <fullName evidence="2">Uncharacterized protein</fullName>
    </submittedName>
</protein>
<accession>A0ABV6D5J0</accession>
<proteinExistence type="predicted"/>
<reference evidence="2 3" key="1">
    <citation type="submission" date="2024-09" db="EMBL/GenBank/DDBJ databases">
        <authorList>
            <person name="Sun Q."/>
            <person name="Mori K."/>
        </authorList>
    </citation>
    <scope>NUCLEOTIDE SEQUENCE [LARGE SCALE GENOMIC DNA]</scope>
    <source>
        <strain evidence="2 3">CCM 8543</strain>
    </source>
</reference>
<evidence type="ECO:0000256" key="1">
    <source>
        <dbReference type="SAM" id="MobiDB-lite"/>
    </source>
</evidence>
<evidence type="ECO:0000313" key="3">
    <source>
        <dbReference type="Proteomes" id="UP001589755"/>
    </source>
</evidence>
<name>A0ABV6D5J0_9HYPH</name>
<comment type="caution">
    <text evidence="2">The sequence shown here is derived from an EMBL/GenBank/DDBJ whole genome shotgun (WGS) entry which is preliminary data.</text>
</comment>
<feature type="compositionally biased region" description="Basic and acidic residues" evidence="1">
    <location>
        <begin position="39"/>
        <end position="57"/>
    </location>
</feature>
<feature type="compositionally biased region" description="Basic residues" evidence="1">
    <location>
        <begin position="26"/>
        <end position="38"/>
    </location>
</feature>
<gene>
    <name evidence="2" type="ORF">ACFFJ2_05620</name>
</gene>
<dbReference type="RefSeq" id="WP_261520543.1">
    <property type="nucleotide sequence ID" value="NZ_JAODNW010000012.1"/>
</dbReference>